<evidence type="ECO:0000256" key="1">
    <source>
        <dbReference type="SAM" id="MobiDB-lite"/>
    </source>
</evidence>
<dbReference type="KEGG" id="qsa:O6P43_036011"/>
<dbReference type="Proteomes" id="UP001163823">
    <property type="component" value="Unassembled WGS sequence"/>
</dbReference>
<gene>
    <name evidence="2" type="ORF">O6P43_036011</name>
</gene>
<dbReference type="EMBL" id="JARAOO010000600">
    <property type="protein sequence ID" value="KAJ7940939.1"/>
    <property type="molecule type" value="Genomic_DNA"/>
</dbReference>
<feature type="region of interest" description="Disordered" evidence="1">
    <location>
        <begin position="61"/>
        <end position="84"/>
    </location>
</feature>
<evidence type="ECO:0000313" key="3">
    <source>
        <dbReference type="Proteomes" id="UP001163823"/>
    </source>
</evidence>
<dbReference type="PANTHER" id="PTHR33220">
    <property type="entry name" value="BNAA09G04420D PROTEIN"/>
    <property type="match status" value="1"/>
</dbReference>
<proteinExistence type="predicted"/>
<dbReference type="AlphaFoldDB" id="A0AAD7KK22"/>
<dbReference type="PANTHER" id="PTHR33220:SF5">
    <property type="entry name" value="RRNA INTRON-ENCODED HOMING ENDONUCLEASE"/>
    <property type="match status" value="1"/>
</dbReference>
<reference evidence="2" key="1">
    <citation type="journal article" date="2023" name="Science">
        <title>Elucidation of the pathway for biosynthesis of saponin adjuvants from the soapbark tree.</title>
        <authorList>
            <person name="Reed J."/>
            <person name="Orme A."/>
            <person name="El-Demerdash A."/>
            <person name="Owen C."/>
            <person name="Martin L.B.B."/>
            <person name="Misra R.C."/>
            <person name="Kikuchi S."/>
            <person name="Rejzek M."/>
            <person name="Martin A.C."/>
            <person name="Harkess A."/>
            <person name="Leebens-Mack J."/>
            <person name="Louveau T."/>
            <person name="Stephenson M.J."/>
            <person name="Osbourn A."/>
        </authorList>
    </citation>
    <scope>NUCLEOTIDE SEQUENCE</scope>
    <source>
        <strain evidence="2">S10</strain>
    </source>
</reference>
<protein>
    <submittedName>
        <fullName evidence="2">Uncharacterized protein</fullName>
    </submittedName>
</protein>
<sequence length="151" mass="16664">MKNVAKCDTWCELQNPVNHRVFERKLRPRPSGRGHVCLGVTHRCPDPLRSPPPNWGVVEGVRGGHWPPASPGSRLDPIRSPQVARPPTTLVVEIARGPVLTGAPGCRFPDCHDRCSVARNATAKRTPGKAGLPAEFKHINKRRKRNLQGFP</sequence>
<organism evidence="2 3">
    <name type="scientific">Quillaja saponaria</name>
    <name type="common">Soap bark tree</name>
    <dbReference type="NCBI Taxonomy" id="32244"/>
    <lineage>
        <taxon>Eukaryota</taxon>
        <taxon>Viridiplantae</taxon>
        <taxon>Streptophyta</taxon>
        <taxon>Embryophyta</taxon>
        <taxon>Tracheophyta</taxon>
        <taxon>Spermatophyta</taxon>
        <taxon>Magnoliopsida</taxon>
        <taxon>eudicotyledons</taxon>
        <taxon>Gunneridae</taxon>
        <taxon>Pentapetalae</taxon>
        <taxon>rosids</taxon>
        <taxon>fabids</taxon>
        <taxon>Fabales</taxon>
        <taxon>Quillajaceae</taxon>
        <taxon>Quillaja</taxon>
    </lineage>
</organism>
<accession>A0AAD7KK22</accession>
<comment type="caution">
    <text evidence="2">The sequence shown here is derived from an EMBL/GenBank/DDBJ whole genome shotgun (WGS) entry which is preliminary data.</text>
</comment>
<keyword evidence="3" id="KW-1185">Reference proteome</keyword>
<evidence type="ECO:0000313" key="2">
    <source>
        <dbReference type="EMBL" id="KAJ7940939.1"/>
    </source>
</evidence>
<name>A0AAD7KK22_QUISA</name>